<proteinExistence type="inferred from homology"/>
<evidence type="ECO:0000256" key="8">
    <source>
        <dbReference type="ARBA" id="ARBA00023136"/>
    </source>
</evidence>
<evidence type="ECO:0000256" key="6">
    <source>
        <dbReference type="ARBA" id="ARBA00022692"/>
    </source>
</evidence>
<name>A0A1G5BLI2_9PAST</name>
<evidence type="ECO:0000256" key="9">
    <source>
        <dbReference type="SAM" id="Phobius"/>
    </source>
</evidence>
<keyword evidence="8 9" id="KW-0472">Membrane</keyword>
<comment type="subcellular location">
    <subcellularLocation>
        <location evidence="1">Cell inner membrane</location>
        <topology evidence="1">Multi-pass membrane protein</topology>
    </subcellularLocation>
</comment>
<reference evidence="10 11" key="1">
    <citation type="submission" date="2016-10" db="EMBL/GenBank/DDBJ databases">
        <authorList>
            <person name="Varghese N."/>
            <person name="Submissions S."/>
        </authorList>
    </citation>
    <scope>NUCLEOTIDE SEQUENCE [LARGE SCALE GENOMIC DNA]</scope>
    <source>
        <strain evidence="10 11">DSM 22022</strain>
    </source>
</reference>
<dbReference type="RefSeq" id="WP_041639693.1">
    <property type="nucleotide sequence ID" value="NZ_CP015031.1"/>
</dbReference>
<comment type="caution">
    <text evidence="10">The sequence shown here is derived from an EMBL/GenBank/DDBJ whole genome shotgun (WGS) entry which is preliminary data.</text>
</comment>
<evidence type="ECO:0000256" key="5">
    <source>
        <dbReference type="ARBA" id="ARBA00022519"/>
    </source>
</evidence>
<keyword evidence="4" id="KW-1003">Cell membrane</keyword>
<keyword evidence="11" id="KW-1185">Reference proteome</keyword>
<evidence type="ECO:0000256" key="7">
    <source>
        <dbReference type="ARBA" id="ARBA00022989"/>
    </source>
</evidence>
<dbReference type="EMBL" id="FMUQ01000005">
    <property type="protein sequence ID" value="SCX90760.1"/>
    <property type="molecule type" value="Genomic_DNA"/>
</dbReference>
<organism evidence="10 11">
    <name type="scientific">Basfia succiniciproducens</name>
    <dbReference type="NCBI Taxonomy" id="653940"/>
    <lineage>
        <taxon>Bacteria</taxon>
        <taxon>Pseudomonadati</taxon>
        <taxon>Pseudomonadota</taxon>
        <taxon>Gammaproteobacteria</taxon>
        <taxon>Pasteurellales</taxon>
        <taxon>Pasteurellaceae</taxon>
        <taxon>Basfia</taxon>
    </lineage>
</organism>
<evidence type="ECO:0000256" key="4">
    <source>
        <dbReference type="ARBA" id="ARBA00022475"/>
    </source>
</evidence>
<keyword evidence="5" id="KW-0997">Cell inner membrane</keyword>
<dbReference type="NCBIfam" id="NF002493">
    <property type="entry name" value="PRK01816.1"/>
    <property type="match status" value="1"/>
</dbReference>
<evidence type="ECO:0000256" key="1">
    <source>
        <dbReference type="ARBA" id="ARBA00004429"/>
    </source>
</evidence>
<gene>
    <name evidence="10" type="ORF">SAMN02910354_00776</name>
</gene>
<feature type="transmembrane region" description="Helical" evidence="9">
    <location>
        <begin position="62"/>
        <end position="86"/>
    </location>
</feature>
<accession>A0A1G5BLI2</accession>
<comment type="similarity">
    <text evidence="2">Belongs to the UPF0208 family.</text>
</comment>
<keyword evidence="7 9" id="KW-1133">Transmembrane helix</keyword>
<evidence type="ECO:0000313" key="11">
    <source>
        <dbReference type="Proteomes" id="UP000199588"/>
    </source>
</evidence>
<keyword evidence="6 9" id="KW-0812">Transmembrane</keyword>
<evidence type="ECO:0000256" key="2">
    <source>
        <dbReference type="ARBA" id="ARBA00009474"/>
    </source>
</evidence>
<dbReference type="InterPro" id="IPR007334">
    <property type="entry name" value="UPF0208"/>
</dbReference>
<evidence type="ECO:0000313" key="10">
    <source>
        <dbReference type="EMBL" id="SCX90760.1"/>
    </source>
</evidence>
<evidence type="ECO:0000256" key="3">
    <source>
        <dbReference type="ARBA" id="ARBA00018831"/>
    </source>
</evidence>
<feature type="transmembrane region" description="Helical" evidence="9">
    <location>
        <begin position="38"/>
        <end position="56"/>
    </location>
</feature>
<protein>
    <recommendedName>
        <fullName evidence="3">UPF0208 membrane protein YfbV</fullName>
    </recommendedName>
</protein>
<dbReference type="Proteomes" id="UP000199588">
    <property type="component" value="Unassembled WGS sequence"/>
</dbReference>
<dbReference type="Pfam" id="PF04217">
    <property type="entry name" value="DUF412"/>
    <property type="match status" value="1"/>
</dbReference>
<sequence length="146" mass="16606">MGFFKTISAGQKYSETWPLEAKLAMIFPENRIIKATKFAQKFMPFIAVFSVVWQQFYAKSDLVALAIAVLCAIVALCIPLQGLYWLGKRAQTGLPAQSAVKFFEISKLLEKKNVTTSQIERPTYQHLADLLAKAQKHCTKEFWEEL</sequence>